<evidence type="ECO:0000256" key="1">
    <source>
        <dbReference type="SAM" id="Coils"/>
    </source>
</evidence>
<reference evidence="3 4" key="1">
    <citation type="submission" date="2015-08" db="EMBL/GenBank/DDBJ databases">
        <title>Genomes of Isolates from Cabo Rojo, PR.</title>
        <authorList>
            <person name="Sanchez-Nieves R.L."/>
            <person name="Montalvo-Rodriguez R."/>
        </authorList>
    </citation>
    <scope>NUCLEOTIDE SEQUENCE [LARGE SCALE GENOMIC DNA]</scope>
    <source>
        <strain evidence="3 4">SL3</strain>
    </source>
</reference>
<dbReference type="EMBL" id="LIUF01000001">
    <property type="protein sequence ID" value="KOX95032.1"/>
    <property type="molecule type" value="Genomic_DNA"/>
</dbReference>
<dbReference type="PATRIC" id="fig|1705562.3.peg.1772"/>
<gene>
    <name evidence="3" type="ORF">AMS69_04020</name>
</gene>
<dbReference type="RefSeq" id="WP_202904511.1">
    <property type="nucleotide sequence ID" value="NZ_LIUF01000001.1"/>
</dbReference>
<organism evidence="3 4">
    <name type="scientific">Haloarcula rubripromontorii</name>
    <dbReference type="NCBI Taxonomy" id="1705562"/>
    <lineage>
        <taxon>Archaea</taxon>
        <taxon>Methanobacteriati</taxon>
        <taxon>Methanobacteriota</taxon>
        <taxon>Stenosarchaea group</taxon>
        <taxon>Halobacteria</taxon>
        <taxon>Halobacteriales</taxon>
        <taxon>Haloarculaceae</taxon>
        <taxon>Haloarcula</taxon>
    </lineage>
</organism>
<proteinExistence type="predicted"/>
<feature type="region of interest" description="Disordered" evidence="2">
    <location>
        <begin position="185"/>
        <end position="261"/>
    </location>
</feature>
<keyword evidence="1" id="KW-0175">Coiled coil</keyword>
<name>A0A0M9AML0_9EURY</name>
<evidence type="ECO:0000313" key="3">
    <source>
        <dbReference type="EMBL" id="KOX95032.1"/>
    </source>
</evidence>
<evidence type="ECO:0000256" key="2">
    <source>
        <dbReference type="SAM" id="MobiDB-lite"/>
    </source>
</evidence>
<accession>A0A0M9AML0</accession>
<feature type="compositionally biased region" description="Basic and acidic residues" evidence="2">
    <location>
        <begin position="211"/>
        <end position="231"/>
    </location>
</feature>
<feature type="compositionally biased region" description="Polar residues" evidence="2">
    <location>
        <begin position="235"/>
        <end position="245"/>
    </location>
</feature>
<dbReference type="Proteomes" id="UP000037729">
    <property type="component" value="Unassembled WGS sequence"/>
</dbReference>
<sequence length="261" mass="27053">MRRATPVLLALLLVVSTLAAVPAVTMAQETETVTDQADANATPPGAQLAGVVSIQGAELDGEVQSRTFGIRVARADTDAARASVVAEQVNDSEARLAELQQRKQALEQARENGSMSEGEYRAKAAQLHAETKNVQRLANETNETASQLPAEALEQKGIDAAAIKTLSQRASELTGPEVAAVAQGIAGPNVGQQARPNGADDRGPEAANRTEVSDRQEGGPERTPASERTDDTDATPANETDTSGGETEPPAGAPDTVDAGQ</sequence>
<dbReference type="AlphaFoldDB" id="A0A0M9AML0"/>
<evidence type="ECO:0000313" key="4">
    <source>
        <dbReference type="Proteomes" id="UP000037729"/>
    </source>
</evidence>
<keyword evidence="4" id="KW-1185">Reference proteome</keyword>
<feature type="coiled-coil region" evidence="1">
    <location>
        <begin position="82"/>
        <end position="116"/>
    </location>
</feature>
<protein>
    <submittedName>
        <fullName evidence="3">Uncharacterized protein</fullName>
    </submittedName>
</protein>
<dbReference type="OrthoDB" id="170871at2157"/>
<comment type="caution">
    <text evidence="3">The sequence shown here is derived from an EMBL/GenBank/DDBJ whole genome shotgun (WGS) entry which is preliminary data.</text>
</comment>